<organism evidence="1 2">
    <name type="scientific">Agrococcus pavilionensis RW1</name>
    <dbReference type="NCBI Taxonomy" id="1330458"/>
    <lineage>
        <taxon>Bacteria</taxon>
        <taxon>Bacillati</taxon>
        <taxon>Actinomycetota</taxon>
        <taxon>Actinomycetes</taxon>
        <taxon>Micrococcales</taxon>
        <taxon>Microbacteriaceae</taxon>
        <taxon>Agrococcus</taxon>
    </lineage>
</organism>
<protein>
    <submittedName>
        <fullName evidence="1">Uncharacterized protein</fullName>
    </submittedName>
</protein>
<reference evidence="1 2" key="1">
    <citation type="journal article" date="2013" name="Genome Announc.">
        <title>First draft genome sequence from a member of the genus agrococcus, isolated from modern microbialites.</title>
        <authorList>
            <person name="White R.A.III."/>
            <person name="Grassa C.J."/>
            <person name="Suttle C.A."/>
        </authorList>
    </citation>
    <scope>NUCLEOTIDE SEQUENCE [LARGE SCALE GENOMIC DNA]</scope>
    <source>
        <strain evidence="1 2">RW1</strain>
    </source>
</reference>
<proteinExistence type="predicted"/>
<name>U1LCM0_9MICO</name>
<dbReference type="Pfam" id="PF05045">
    <property type="entry name" value="RgpF"/>
    <property type="match status" value="1"/>
</dbReference>
<dbReference type="AlphaFoldDB" id="U1LCM0"/>
<evidence type="ECO:0000313" key="1">
    <source>
        <dbReference type="EMBL" id="ERG64923.1"/>
    </source>
</evidence>
<sequence length="709" mass="75861">MRLDSPRRALVFAFHDVDGIVDDAYLAYVSALVALAERSIVVVNGGLEPESRARLEALGATVLQRSNEGYDIWAFKAGLDALGEHLAEVDELLVANSSVFGPVGSLADALAAMDARDVDFWGMTRHAALGGAASGRGRAPRAERAHIQSYFTAFRSSVLRSEAFRAYWRDLPPIRDYADAVQAHEMVMTGYFEDAGFSWDTLVNTSDLEPFAENPLIAMAPALLDRGCPVFKRRLLYVGAGGLLAHTAGSVSRQLWQRLRDAPGVDIDALERHAARTMRSADLDLALQDFVSIDTGPADDASTVAVVVLPGPLAAQQASGMLAAGMRTVLLARDGDALTRVDGAEVVRTGTRPPHLALASVDAELLYVLPSIDAARHEADARIAFEHARQALGWERDELGRVARAFRESALLGMVLAPPSPARNFYGGIGGARPERRLAALEAACGALGVDARALADAAPGAGLWIRRATAAQWSAAVDAMPAAERDRAERRLQPHDWLAIMTAVLPRLGWRVRRGISRDLAETLAAVSSAAYASINRAAGAVDGEGLEATLARVDQRAITATVFFDVGPGFAHATSRSFERRAGGSLEVRVRVPEDALGVRFDPLEGAGALVEGILIEPAELRIVPLNGTRSRGVDLFSSHDPAYLVSGPAAGREIVIRAERVERISVDASALELVERRFGAGGPVARARHLAMRAGSKAVRRLRRRG</sequence>
<dbReference type="EMBL" id="ASHR01000014">
    <property type="protein sequence ID" value="ERG64923.1"/>
    <property type="molecule type" value="Genomic_DNA"/>
</dbReference>
<dbReference type="OrthoDB" id="9815339at2"/>
<accession>U1LCM0</accession>
<comment type="caution">
    <text evidence="1">The sequence shown here is derived from an EMBL/GenBank/DDBJ whole genome shotgun (WGS) entry which is preliminary data.</text>
</comment>
<dbReference type="Proteomes" id="UP000016462">
    <property type="component" value="Unassembled WGS sequence"/>
</dbReference>
<dbReference type="RefSeq" id="WP_021009943.1">
    <property type="nucleotide sequence ID" value="NZ_ASHR01000014.1"/>
</dbReference>
<evidence type="ECO:0000313" key="2">
    <source>
        <dbReference type="Proteomes" id="UP000016462"/>
    </source>
</evidence>
<gene>
    <name evidence="1" type="ORF">L332_10765</name>
</gene>
<dbReference type="InterPro" id="IPR007739">
    <property type="entry name" value="RgpF"/>
</dbReference>
<keyword evidence="2" id="KW-1185">Reference proteome</keyword>